<keyword evidence="1" id="KW-0812">Transmembrane</keyword>
<feature type="transmembrane region" description="Helical" evidence="1">
    <location>
        <begin position="33"/>
        <end position="52"/>
    </location>
</feature>
<protein>
    <submittedName>
        <fullName evidence="3">Uncharacterized protein</fullName>
    </submittedName>
</protein>
<proteinExistence type="predicted"/>
<dbReference type="AlphaFoldDB" id="A0A2Z6MPH0"/>
<feature type="signal peptide" evidence="2">
    <location>
        <begin position="1"/>
        <end position="17"/>
    </location>
</feature>
<sequence length="56" mass="6264">MERKTLSVLFMLFLVLAADVAVKRGEARRWEKVLMVVIVKAFVIAAFALGIVEISN</sequence>
<keyword evidence="1" id="KW-0472">Membrane</keyword>
<evidence type="ECO:0000313" key="4">
    <source>
        <dbReference type="Proteomes" id="UP000242715"/>
    </source>
</evidence>
<accession>A0A2Z6MPH0</accession>
<evidence type="ECO:0000256" key="1">
    <source>
        <dbReference type="SAM" id="Phobius"/>
    </source>
</evidence>
<evidence type="ECO:0000256" key="2">
    <source>
        <dbReference type="SAM" id="SignalP"/>
    </source>
</evidence>
<keyword evidence="1" id="KW-1133">Transmembrane helix</keyword>
<keyword evidence="2" id="KW-0732">Signal</keyword>
<dbReference type="EMBL" id="DF973311">
    <property type="protein sequence ID" value="GAU25440.1"/>
    <property type="molecule type" value="Genomic_DNA"/>
</dbReference>
<gene>
    <name evidence="3" type="ORF">TSUD_70940</name>
</gene>
<feature type="chain" id="PRO_5016374373" evidence="2">
    <location>
        <begin position="18"/>
        <end position="56"/>
    </location>
</feature>
<organism evidence="3 4">
    <name type="scientific">Trifolium subterraneum</name>
    <name type="common">Subterranean clover</name>
    <dbReference type="NCBI Taxonomy" id="3900"/>
    <lineage>
        <taxon>Eukaryota</taxon>
        <taxon>Viridiplantae</taxon>
        <taxon>Streptophyta</taxon>
        <taxon>Embryophyta</taxon>
        <taxon>Tracheophyta</taxon>
        <taxon>Spermatophyta</taxon>
        <taxon>Magnoliopsida</taxon>
        <taxon>eudicotyledons</taxon>
        <taxon>Gunneridae</taxon>
        <taxon>Pentapetalae</taxon>
        <taxon>rosids</taxon>
        <taxon>fabids</taxon>
        <taxon>Fabales</taxon>
        <taxon>Fabaceae</taxon>
        <taxon>Papilionoideae</taxon>
        <taxon>50 kb inversion clade</taxon>
        <taxon>NPAAA clade</taxon>
        <taxon>Hologalegina</taxon>
        <taxon>IRL clade</taxon>
        <taxon>Trifolieae</taxon>
        <taxon>Trifolium</taxon>
    </lineage>
</organism>
<name>A0A2Z6MPH0_TRISU</name>
<reference evidence="4" key="1">
    <citation type="journal article" date="2017" name="Front. Plant Sci.">
        <title>Climate Clever Clovers: New Paradigm to Reduce the Environmental Footprint of Ruminants by Breeding Low Methanogenic Forages Utilizing Haplotype Variation.</title>
        <authorList>
            <person name="Kaur P."/>
            <person name="Appels R."/>
            <person name="Bayer P.E."/>
            <person name="Keeble-Gagnere G."/>
            <person name="Wang J."/>
            <person name="Hirakawa H."/>
            <person name="Shirasawa K."/>
            <person name="Vercoe P."/>
            <person name="Stefanova K."/>
            <person name="Durmic Z."/>
            <person name="Nichols P."/>
            <person name="Revell C."/>
            <person name="Isobe S.N."/>
            <person name="Edwards D."/>
            <person name="Erskine W."/>
        </authorList>
    </citation>
    <scope>NUCLEOTIDE SEQUENCE [LARGE SCALE GENOMIC DNA]</scope>
    <source>
        <strain evidence="4">cv. Daliak</strain>
    </source>
</reference>
<dbReference type="Proteomes" id="UP000242715">
    <property type="component" value="Unassembled WGS sequence"/>
</dbReference>
<dbReference type="OrthoDB" id="1063609at2759"/>
<keyword evidence="4" id="KW-1185">Reference proteome</keyword>
<evidence type="ECO:0000313" key="3">
    <source>
        <dbReference type="EMBL" id="GAU25440.1"/>
    </source>
</evidence>